<gene>
    <name evidence="1" type="ORF">SMSRO_SF000510</name>
    <name evidence="2" type="ORF">SMSRO_SF003790</name>
    <name evidence="3" type="ORF">SMSRO_SF017030</name>
</gene>
<dbReference type="EMBL" id="JTLV02000001">
    <property type="protein sequence ID" value="PQM31846.1"/>
    <property type="molecule type" value="Genomic_DNA"/>
</dbReference>
<comment type="caution">
    <text evidence="3">The sequence shown here is derived from an EMBL/GenBank/DDBJ whole genome shotgun (WGS) entry which is preliminary data.</text>
</comment>
<organism evidence="3 4">
    <name type="scientific">Spiroplasma poulsonii</name>
    <dbReference type="NCBI Taxonomy" id="2138"/>
    <lineage>
        <taxon>Bacteria</taxon>
        <taxon>Bacillati</taxon>
        <taxon>Mycoplasmatota</taxon>
        <taxon>Mollicutes</taxon>
        <taxon>Entomoplasmatales</taxon>
        <taxon>Spiroplasmataceae</taxon>
        <taxon>Spiroplasma</taxon>
    </lineage>
</organism>
<accession>A0A0C2I5F3</accession>
<reference evidence="3 4" key="2">
    <citation type="journal article" date="2015" name="MBio">
        <title>Genome sequence of the Drosophila melanogaster male-killing Spiroplasma strain MSRO endosymbiont.</title>
        <authorList>
            <person name="Paredes J.C."/>
            <person name="Herren J.K."/>
            <person name="Schupfer F."/>
            <person name="Marin R."/>
            <person name="Claverol S."/>
            <person name="Kuo C.H."/>
            <person name="Lemaitre B."/>
            <person name="Beven L."/>
        </authorList>
    </citation>
    <scope>NUCLEOTIDE SEQUENCE [LARGE SCALE GENOMIC DNA]</scope>
    <source>
        <strain evidence="3 4">MSRO</strain>
    </source>
</reference>
<dbReference type="EMBL" id="JTLV02000001">
    <property type="protein sequence ID" value="PQM30293.1"/>
    <property type="molecule type" value="Genomic_DNA"/>
</dbReference>
<evidence type="ECO:0000313" key="3">
    <source>
        <dbReference type="EMBL" id="PQM31846.1"/>
    </source>
</evidence>
<evidence type="ECO:0000313" key="4">
    <source>
        <dbReference type="Proteomes" id="UP000031565"/>
    </source>
</evidence>
<keyword evidence="4" id="KW-1185">Reference proteome</keyword>
<dbReference type="STRING" id="2138.SMSRO_v1c00500"/>
<name>A0A0C2I5F3_9MOLU</name>
<protein>
    <submittedName>
        <fullName evidence="3">Uncharacterized protein</fullName>
    </submittedName>
</protein>
<dbReference type="Proteomes" id="UP000031565">
    <property type="component" value="Unassembled WGS sequence"/>
</dbReference>
<dbReference type="EMBL" id="JTLV02000001">
    <property type="protein sequence ID" value="PQM30601.1"/>
    <property type="molecule type" value="Genomic_DNA"/>
</dbReference>
<evidence type="ECO:0000313" key="2">
    <source>
        <dbReference type="EMBL" id="PQM30601.1"/>
    </source>
</evidence>
<evidence type="ECO:0000313" key="1">
    <source>
        <dbReference type="EMBL" id="PQM30293.1"/>
    </source>
</evidence>
<reference evidence="3" key="1">
    <citation type="submission" date="2014-10" db="EMBL/GenBank/DDBJ databases">
        <authorList>
            <person name="Seo M.-J."/>
            <person name="Seok Y.J."/>
            <person name="Cha I.-T."/>
        </authorList>
    </citation>
    <scope>NUCLEOTIDE SEQUENCE</scope>
    <source>
        <strain evidence="3">MSRO</strain>
    </source>
</reference>
<dbReference type="AlphaFoldDB" id="A0A0C2I5F3"/>
<proteinExistence type="predicted"/>
<sequence length="38" mass="4617">MKKWNKKIKNKLQELMIRAYPVTVNDINDEIWATNKKN</sequence>
<reference evidence="3" key="3">
    <citation type="submission" date="2017-11" db="EMBL/GenBank/DDBJ databases">
        <title>Cell-free culture of the endosymbiotic bacteria Spiroplasma poulsonii highlights bacterial genes involved in host-symbiont interactions.</title>
        <authorList>
            <person name="Masson F."/>
            <person name="Calderon Copete S.P."/>
            <person name="Schupfer F."/>
            <person name="Garcia-Arraez G."/>
            <person name="Lemaitre B."/>
        </authorList>
    </citation>
    <scope>NUCLEOTIDE SEQUENCE</scope>
    <source>
        <strain evidence="3">MSRO</strain>
    </source>
</reference>